<dbReference type="InterPro" id="IPR007842">
    <property type="entry name" value="HEPN_dom"/>
</dbReference>
<dbReference type="Gene3D" id="1.20.120.330">
    <property type="entry name" value="Nucleotidyltransferases domain 2"/>
    <property type="match status" value="1"/>
</dbReference>
<evidence type="ECO:0000313" key="2">
    <source>
        <dbReference type="EMBL" id="PZO15124.1"/>
    </source>
</evidence>
<dbReference type="EMBL" id="QBMC01000097">
    <property type="protein sequence ID" value="PZO15124.1"/>
    <property type="molecule type" value="Genomic_DNA"/>
</dbReference>
<dbReference type="PROSITE" id="PS50910">
    <property type="entry name" value="HEPN"/>
    <property type="match status" value="1"/>
</dbReference>
<comment type="caution">
    <text evidence="2">The sequence shown here is derived from an EMBL/GenBank/DDBJ whole genome shotgun (WGS) entry which is preliminary data.</text>
</comment>
<dbReference type="Proteomes" id="UP000249354">
    <property type="component" value="Unassembled WGS sequence"/>
</dbReference>
<name>A0A2W4U4R1_9CYAN</name>
<dbReference type="Pfam" id="PF05168">
    <property type="entry name" value="HEPN"/>
    <property type="match status" value="1"/>
</dbReference>
<organism evidence="2 3">
    <name type="scientific">Leptolyngbya foveolarum</name>
    <dbReference type="NCBI Taxonomy" id="47253"/>
    <lineage>
        <taxon>Bacteria</taxon>
        <taxon>Bacillati</taxon>
        <taxon>Cyanobacteriota</taxon>
        <taxon>Cyanophyceae</taxon>
        <taxon>Leptolyngbyales</taxon>
        <taxon>Leptolyngbyaceae</taxon>
        <taxon>Leptolyngbya group</taxon>
        <taxon>Leptolyngbya</taxon>
    </lineage>
</organism>
<gene>
    <name evidence="2" type="ORF">DCF25_13955</name>
</gene>
<sequence length="139" mass="15688">MSNASDFSNQTLKWLAYAQSDLRAAKALLKTNKDLTNQVCYHSQQAAEKAIKAGLIFLRIDFPFVHDLDELRDRLPKEWKCVQDYPDLDTLTGWAVNGRYPDSAEDPSEAEASRSIQQASGILISIKQDLEERGLSLEE</sequence>
<reference evidence="3" key="1">
    <citation type="submission" date="2018-04" db="EMBL/GenBank/DDBJ databases">
        <authorList>
            <person name="Cornet L."/>
        </authorList>
    </citation>
    <scope>NUCLEOTIDE SEQUENCE [LARGE SCALE GENOMIC DNA]</scope>
</reference>
<evidence type="ECO:0000259" key="1">
    <source>
        <dbReference type="PROSITE" id="PS50910"/>
    </source>
</evidence>
<accession>A0A2W4U4R1</accession>
<protein>
    <submittedName>
        <fullName evidence="2">HEPN domain-containing protein</fullName>
    </submittedName>
</protein>
<evidence type="ECO:0000313" key="3">
    <source>
        <dbReference type="Proteomes" id="UP000249354"/>
    </source>
</evidence>
<dbReference type="AlphaFoldDB" id="A0A2W4U4R1"/>
<reference evidence="2 3" key="2">
    <citation type="submission" date="2018-06" db="EMBL/GenBank/DDBJ databases">
        <title>Metagenomic assembly of (sub)arctic Cyanobacteria and their associated microbiome from non-axenic cultures.</title>
        <authorList>
            <person name="Baurain D."/>
        </authorList>
    </citation>
    <scope>NUCLEOTIDE SEQUENCE [LARGE SCALE GENOMIC DNA]</scope>
    <source>
        <strain evidence="2">ULC129bin1</strain>
    </source>
</reference>
<feature type="domain" description="HEPN" evidence="1">
    <location>
        <begin position="17"/>
        <end position="122"/>
    </location>
</feature>
<proteinExistence type="predicted"/>
<dbReference type="SMART" id="SM00748">
    <property type="entry name" value="HEPN"/>
    <property type="match status" value="1"/>
</dbReference>
<dbReference type="SUPFAM" id="SSF81593">
    <property type="entry name" value="Nucleotidyltransferase substrate binding subunit/domain"/>
    <property type="match status" value="1"/>
</dbReference>